<feature type="binding site" evidence="10 14">
    <location>
        <begin position="141"/>
        <end position="144"/>
    </location>
    <ligand>
        <name>substrate</name>
    </ligand>
</feature>
<keyword evidence="8 10" id="KW-0479">Metal-binding</keyword>
<keyword evidence="16" id="KW-1185">Reference proteome</keyword>
<dbReference type="GO" id="GO:0004750">
    <property type="term" value="F:D-ribulose-phosphate 3-epimerase activity"/>
    <property type="evidence" value="ECO:0007669"/>
    <property type="project" value="UniProtKB-UniRule"/>
</dbReference>
<feature type="active site" description="Proton donor" evidence="10 12">
    <location>
        <position position="174"/>
    </location>
</feature>
<evidence type="ECO:0000256" key="8">
    <source>
        <dbReference type="ARBA" id="ARBA00022723"/>
    </source>
</evidence>
<dbReference type="GO" id="GO:0019323">
    <property type="term" value="P:pentose catabolic process"/>
    <property type="evidence" value="ECO:0007669"/>
    <property type="project" value="UniProtKB-UniRule"/>
</dbReference>
<feature type="binding site" evidence="10 13">
    <location>
        <position position="65"/>
    </location>
    <ligand>
        <name>a divalent metal cation</name>
        <dbReference type="ChEBI" id="CHEBI:60240"/>
    </ligand>
</feature>
<keyword evidence="9 10" id="KW-0413">Isomerase</keyword>
<keyword evidence="13" id="KW-0862">Zinc</keyword>
<evidence type="ECO:0000313" key="15">
    <source>
        <dbReference type="EMBL" id="QIK64483.1"/>
    </source>
</evidence>
<feature type="binding site" evidence="10 14">
    <location>
        <position position="9"/>
    </location>
    <ligand>
        <name>substrate</name>
    </ligand>
</feature>
<name>A0A6G7XIV6_9MICO</name>
<comment type="catalytic activity">
    <reaction evidence="1 10 11">
        <text>D-ribulose 5-phosphate = D-xylulose 5-phosphate</text>
        <dbReference type="Rhea" id="RHEA:13677"/>
        <dbReference type="ChEBI" id="CHEBI:57737"/>
        <dbReference type="ChEBI" id="CHEBI:58121"/>
        <dbReference type="EC" id="5.1.3.1"/>
    </reaction>
</comment>
<dbReference type="KEGG" id="lvi:G7068_15645"/>
<comment type="cofactor">
    <cofactor evidence="10 13">
        <name>a divalent metal cation</name>
        <dbReference type="ChEBI" id="CHEBI:60240"/>
    </cofactor>
    <text evidence="10 13">Binds 1 divalent metal cation per subunit.</text>
</comment>
<evidence type="ECO:0000256" key="2">
    <source>
        <dbReference type="ARBA" id="ARBA00001936"/>
    </source>
</evidence>
<protein>
    <recommendedName>
        <fullName evidence="7 10">Ribulose-phosphate 3-epimerase</fullName>
        <ecNumber evidence="7 10">5.1.3.1</ecNumber>
    </recommendedName>
</protein>
<evidence type="ECO:0000256" key="1">
    <source>
        <dbReference type="ARBA" id="ARBA00001782"/>
    </source>
</evidence>
<dbReference type="GO" id="GO:0005737">
    <property type="term" value="C:cytoplasm"/>
    <property type="evidence" value="ECO:0007669"/>
    <property type="project" value="UniProtKB-ARBA"/>
</dbReference>
<feature type="binding site" evidence="10">
    <location>
        <begin position="174"/>
        <end position="176"/>
    </location>
    <ligand>
        <name>substrate</name>
    </ligand>
</feature>
<proteinExistence type="inferred from homology"/>
<evidence type="ECO:0000256" key="13">
    <source>
        <dbReference type="PIRSR" id="PIRSR001461-2"/>
    </source>
</evidence>
<evidence type="ECO:0000256" key="4">
    <source>
        <dbReference type="ARBA" id="ARBA00001947"/>
    </source>
</evidence>
<evidence type="ECO:0000256" key="14">
    <source>
        <dbReference type="PIRSR" id="PIRSR001461-3"/>
    </source>
</evidence>
<feature type="binding site" evidence="10 14">
    <location>
        <begin position="196"/>
        <end position="197"/>
    </location>
    <ligand>
        <name>substrate</name>
    </ligand>
</feature>
<evidence type="ECO:0000256" key="11">
    <source>
        <dbReference type="PIRNR" id="PIRNR001461"/>
    </source>
</evidence>
<comment type="similarity">
    <text evidence="6 10 11">Belongs to the ribulose-phosphate 3-epimerase family.</text>
</comment>
<comment type="cofactor">
    <cofactor evidence="5">
        <name>Fe(2+)</name>
        <dbReference type="ChEBI" id="CHEBI:29033"/>
    </cofactor>
</comment>
<evidence type="ECO:0000256" key="7">
    <source>
        <dbReference type="ARBA" id="ARBA00013188"/>
    </source>
</evidence>
<evidence type="ECO:0000256" key="9">
    <source>
        <dbReference type="ARBA" id="ARBA00023235"/>
    </source>
</evidence>
<feature type="binding site" evidence="14">
    <location>
        <position position="176"/>
    </location>
    <ligand>
        <name>substrate</name>
    </ligand>
</feature>
<accession>A0A6G7XIV6</accession>
<dbReference type="InterPro" id="IPR026019">
    <property type="entry name" value="Ribul_P_3_epim"/>
</dbReference>
<evidence type="ECO:0000256" key="12">
    <source>
        <dbReference type="PIRSR" id="PIRSR001461-1"/>
    </source>
</evidence>
<sequence>MTAQRINPSILSADFVNLESELKAISSADLVHVDVMDNHFVPNLTMGPPIVERIQAVSPIPLDVHLMISDADRWAPGYAELGAFSVTFHAEAAADPVALARKIREIGARAGIALKPGTDPEPYLELLPEFDQVLVMTVEPGFGGQSFMVDMMPKLRQFAEAKSKLGLDLWLQVDGGITVDTIGIAAEAGADTFVAGSAVYGGVPEDRIAQLRAAAGRHQH</sequence>
<organism evidence="15 16">
    <name type="scientific">Leucobacter viscericola</name>
    <dbReference type="NCBI Taxonomy" id="2714935"/>
    <lineage>
        <taxon>Bacteria</taxon>
        <taxon>Bacillati</taxon>
        <taxon>Actinomycetota</taxon>
        <taxon>Actinomycetes</taxon>
        <taxon>Micrococcales</taxon>
        <taxon>Microbacteriaceae</taxon>
        <taxon>Leucobacter</taxon>
    </lineage>
</organism>
<dbReference type="Pfam" id="PF00834">
    <property type="entry name" value="Ribul_P_3_epim"/>
    <property type="match status" value="1"/>
</dbReference>
<comment type="pathway">
    <text evidence="10">Carbohydrate degradation.</text>
</comment>
<dbReference type="GO" id="GO:0046872">
    <property type="term" value="F:metal ion binding"/>
    <property type="evidence" value="ECO:0007669"/>
    <property type="project" value="UniProtKB-UniRule"/>
</dbReference>
<comment type="function">
    <text evidence="10">Catalyzes the reversible epimerization of D-ribulose 5-phosphate to D-xylulose 5-phosphate.</text>
</comment>
<dbReference type="HAMAP" id="MF_02227">
    <property type="entry name" value="RPE"/>
    <property type="match status" value="1"/>
</dbReference>
<dbReference type="PIRSF" id="PIRSF001461">
    <property type="entry name" value="RPE"/>
    <property type="match status" value="1"/>
</dbReference>
<comment type="cofactor">
    <cofactor evidence="2">
        <name>Mn(2+)</name>
        <dbReference type="ChEBI" id="CHEBI:29035"/>
    </cofactor>
</comment>
<keyword evidence="10 11" id="KW-0119">Carbohydrate metabolism</keyword>
<dbReference type="NCBIfam" id="NF004076">
    <property type="entry name" value="PRK05581.1-4"/>
    <property type="match status" value="1"/>
</dbReference>
<evidence type="ECO:0000256" key="10">
    <source>
        <dbReference type="HAMAP-Rule" id="MF_02227"/>
    </source>
</evidence>
<reference evidence="15 16" key="1">
    <citation type="submission" date="2020-03" db="EMBL/GenBank/DDBJ databases">
        <title>Leucobacter sp. nov., isolated from beetles.</title>
        <authorList>
            <person name="Hyun D.-W."/>
            <person name="Bae J.-W."/>
        </authorList>
    </citation>
    <scope>NUCLEOTIDE SEQUENCE [LARGE SCALE GENOMIC DNA]</scope>
    <source>
        <strain evidence="15 16">HDW9C</strain>
    </source>
</reference>
<keyword evidence="13" id="KW-0170">Cobalt</keyword>
<dbReference type="AlphaFoldDB" id="A0A6G7XIV6"/>
<feature type="binding site" evidence="10 13">
    <location>
        <position position="32"/>
    </location>
    <ligand>
        <name>a divalent metal cation</name>
        <dbReference type="ChEBI" id="CHEBI:60240"/>
    </ligand>
</feature>
<dbReference type="PANTHER" id="PTHR11749">
    <property type="entry name" value="RIBULOSE-5-PHOSPHATE-3-EPIMERASE"/>
    <property type="match status" value="1"/>
</dbReference>
<dbReference type="EC" id="5.1.3.1" evidence="7 10"/>
<evidence type="ECO:0000313" key="16">
    <source>
        <dbReference type="Proteomes" id="UP000502677"/>
    </source>
</evidence>
<dbReference type="InterPro" id="IPR013785">
    <property type="entry name" value="Aldolase_TIM"/>
</dbReference>
<comment type="cofactor">
    <cofactor evidence="4">
        <name>Zn(2+)</name>
        <dbReference type="ChEBI" id="CHEBI:29105"/>
    </cofactor>
</comment>
<dbReference type="SUPFAM" id="SSF51366">
    <property type="entry name" value="Ribulose-phoshate binding barrel"/>
    <property type="match status" value="1"/>
</dbReference>
<dbReference type="EMBL" id="CP049863">
    <property type="protein sequence ID" value="QIK64483.1"/>
    <property type="molecule type" value="Genomic_DNA"/>
</dbReference>
<gene>
    <name evidence="10 15" type="primary">rpe</name>
    <name evidence="15" type="ORF">G7068_15645</name>
</gene>
<dbReference type="PROSITE" id="PS01086">
    <property type="entry name" value="RIBUL_P_3_EPIMER_2"/>
    <property type="match status" value="1"/>
</dbReference>
<keyword evidence="13" id="KW-0464">Manganese</keyword>
<dbReference type="PROSITE" id="PS01085">
    <property type="entry name" value="RIBUL_P_3_EPIMER_1"/>
    <property type="match status" value="1"/>
</dbReference>
<dbReference type="RefSeq" id="WP_166292815.1">
    <property type="nucleotide sequence ID" value="NZ_CP049863.1"/>
</dbReference>
<dbReference type="Gene3D" id="3.20.20.70">
    <property type="entry name" value="Aldolase class I"/>
    <property type="match status" value="1"/>
</dbReference>
<evidence type="ECO:0000256" key="3">
    <source>
        <dbReference type="ARBA" id="ARBA00001941"/>
    </source>
</evidence>
<evidence type="ECO:0000256" key="5">
    <source>
        <dbReference type="ARBA" id="ARBA00001954"/>
    </source>
</evidence>
<dbReference type="GO" id="GO:0006098">
    <property type="term" value="P:pentose-phosphate shunt"/>
    <property type="evidence" value="ECO:0007669"/>
    <property type="project" value="UniProtKB-UniRule"/>
</dbReference>
<feature type="binding site" evidence="10 13">
    <location>
        <position position="174"/>
    </location>
    <ligand>
        <name>a divalent metal cation</name>
        <dbReference type="ChEBI" id="CHEBI:60240"/>
    </ligand>
</feature>
<dbReference type="InterPro" id="IPR000056">
    <property type="entry name" value="Ribul_P_3_epim-like"/>
</dbReference>
<evidence type="ECO:0000256" key="6">
    <source>
        <dbReference type="ARBA" id="ARBA00009541"/>
    </source>
</evidence>
<comment type="cofactor">
    <cofactor evidence="3">
        <name>Co(2+)</name>
        <dbReference type="ChEBI" id="CHEBI:48828"/>
    </cofactor>
</comment>
<dbReference type="CDD" id="cd00429">
    <property type="entry name" value="RPE"/>
    <property type="match status" value="1"/>
</dbReference>
<dbReference type="FunFam" id="3.20.20.70:FF:000004">
    <property type="entry name" value="Ribulose-phosphate 3-epimerase"/>
    <property type="match status" value="1"/>
</dbReference>
<feature type="binding site" evidence="10 13">
    <location>
        <position position="34"/>
    </location>
    <ligand>
        <name>a divalent metal cation</name>
        <dbReference type="ChEBI" id="CHEBI:60240"/>
    </ligand>
</feature>
<dbReference type="InterPro" id="IPR011060">
    <property type="entry name" value="RibuloseP-bd_barrel"/>
</dbReference>
<dbReference type="Proteomes" id="UP000502677">
    <property type="component" value="Chromosome"/>
</dbReference>
<feature type="binding site" evidence="10 14">
    <location>
        <position position="65"/>
    </location>
    <ligand>
        <name>substrate</name>
    </ligand>
</feature>
<feature type="active site" description="Proton acceptor" evidence="10 12">
    <location>
        <position position="34"/>
    </location>
</feature>
<dbReference type="NCBIfam" id="TIGR01163">
    <property type="entry name" value="rpe"/>
    <property type="match status" value="1"/>
</dbReference>